<accession>A0AAV2E7W2</accession>
<proteinExistence type="predicted"/>
<gene>
    <name evidence="1" type="ORF">LTRI10_LOCUS23103</name>
</gene>
<dbReference type="AlphaFoldDB" id="A0AAV2E7W2"/>
<name>A0AAV2E7W2_9ROSI</name>
<protein>
    <submittedName>
        <fullName evidence="1">Uncharacterized protein</fullName>
    </submittedName>
</protein>
<reference evidence="1 2" key="1">
    <citation type="submission" date="2024-04" db="EMBL/GenBank/DDBJ databases">
        <authorList>
            <person name="Fracassetti M."/>
        </authorList>
    </citation>
    <scope>NUCLEOTIDE SEQUENCE [LARGE SCALE GENOMIC DNA]</scope>
</reference>
<dbReference type="Proteomes" id="UP001497516">
    <property type="component" value="Chromosome 4"/>
</dbReference>
<evidence type="ECO:0000313" key="1">
    <source>
        <dbReference type="EMBL" id="CAL1381743.1"/>
    </source>
</evidence>
<dbReference type="EMBL" id="OZ034817">
    <property type="protein sequence ID" value="CAL1381743.1"/>
    <property type="molecule type" value="Genomic_DNA"/>
</dbReference>
<evidence type="ECO:0000313" key="2">
    <source>
        <dbReference type="Proteomes" id="UP001497516"/>
    </source>
</evidence>
<sequence length="100" mass="11345">MEFGAGEFVWFLALKSSRVNPAENPPPVAELYGKEHAASTQLLYELSPCFKLGFMAANLAILESTLEEVEEEEQGNNTKMKKKKSCWFPRRGFRMPTTRS</sequence>
<keyword evidence="2" id="KW-1185">Reference proteome</keyword>
<organism evidence="1 2">
    <name type="scientific">Linum trigynum</name>
    <dbReference type="NCBI Taxonomy" id="586398"/>
    <lineage>
        <taxon>Eukaryota</taxon>
        <taxon>Viridiplantae</taxon>
        <taxon>Streptophyta</taxon>
        <taxon>Embryophyta</taxon>
        <taxon>Tracheophyta</taxon>
        <taxon>Spermatophyta</taxon>
        <taxon>Magnoliopsida</taxon>
        <taxon>eudicotyledons</taxon>
        <taxon>Gunneridae</taxon>
        <taxon>Pentapetalae</taxon>
        <taxon>rosids</taxon>
        <taxon>fabids</taxon>
        <taxon>Malpighiales</taxon>
        <taxon>Linaceae</taxon>
        <taxon>Linum</taxon>
    </lineage>
</organism>